<dbReference type="InterPro" id="IPR036633">
    <property type="entry name" value="Prn/Lys/Arg_de-COase_C_sf"/>
</dbReference>
<dbReference type="PANTHER" id="PTHR43277">
    <property type="entry name" value="ARGININE DECARBOXYLASE"/>
    <property type="match status" value="1"/>
</dbReference>
<dbReference type="Pfam" id="PF01276">
    <property type="entry name" value="OKR_DC_1"/>
    <property type="match status" value="1"/>
</dbReference>
<evidence type="ECO:0000259" key="6">
    <source>
        <dbReference type="Pfam" id="PF01276"/>
    </source>
</evidence>
<dbReference type="InterPro" id="IPR052357">
    <property type="entry name" value="Orn_Lys_Arg_decarboxylase-I"/>
</dbReference>
<dbReference type="PANTHER" id="PTHR43277:SF4">
    <property type="entry name" value="ARGININE DECARBOXYLASE"/>
    <property type="match status" value="1"/>
</dbReference>
<keyword evidence="9" id="KW-1185">Reference proteome</keyword>
<comment type="similarity">
    <text evidence="2">Belongs to the Orn/Lys/Arg decarboxylase class-I family.</text>
</comment>
<dbReference type="RefSeq" id="WP_346223615.1">
    <property type="nucleotide sequence ID" value="NZ_JBDJAW010000001.1"/>
</dbReference>
<feature type="domain" description="Orn/Lys/Arg decarboxylases family 1 pyridoxal-P attachment site" evidence="6">
    <location>
        <begin position="7"/>
        <end position="308"/>
    </location>
</feature>
<feature type="domain" description="Orn/Lys/Arg decarboxylase C-terminal" evidence="7">
    <location>
        <begin position="405"/>
        <end position="466"/>
    </location>
</feature>
<keyword evidence="3" id="KW-0210">Decarboxylase</keyword>
<keyword evidence="5" id="KW-0456">Lyase</keyword>
<dbReference type="GO" id="GO:0008483">
    <property type="term" value="F:transaminase activity"/>
    <property type="evidence" value="ECO:0007669"/>
    <property type="project" value="UniProtKB-KW"/>
</dbReference>
<organism evidence="8 9">
    <name type="scientific">Microbispora maris</name>
    <dbReference type="NCBI Taxonomy" id="3144104"/>
    <lineage>
        <taxon>Bacteria</taxon>
        <taxon>Bacillati</taxon>
        <taxon>Actinomycetota</taxon>
        <taxon>Actinomycetes</taxon>
        <taxon>Streptosporangiales</taxon>
        <taxon>Streptosporangiaceae</taxon>
        <taxon>Microbispora</taxon>
    </lineage>
</organism>
<dbReference type="InterPro" id="IPR008286">
    <property type="entry name" value="Prn/Lys/Arg_de-COase_C"/>
</dbReference>
<dbReference type="CDD" id="cd00615">
    <property type="entry name" value="Orn_deC_like"/>
    <property type="match status" value="1"/>
</dbReference>
<dbReference type="SUPFAM" id="SSF55904">
    <property type="entry name" value="Ornithine decarboxylase C-terminal domain"/>
    <property type="match status" value="1"/>
</dbReference>
<evidence type="ECO:0000256" key="2">
    <source>
        <dbReference type="ARBA" id="ARBA00010671"/>
    </source>
</evidence>
<evidence type="ECO:0000313" key="8">
    <source>
        <dbReference type="EMBL" id="MEN3533725.1"/>
    </source>
</evidence>
<evidence type="ECO:0000256" key="3">
    <source>
        <dbReference type="ARBA" id="ARBA00022793"/>
    </source>
</evidence>
<proteinExistence type="inferred from homology"/>
<evidence type="ECO:0000259" key="7">
    <source>
        <dbReference type="Pfam" id="PF03711"/>
    </source>
</evidence>
<dbReference type="Proteomes" id="UP001447516">
    <property type="component" value="Unassembled WGS sequence"/>
</dbReference>
<gene>
    <name evidence="8" type="ORF">AAH991_01305</name>
</gene>
<evidence type="ECO:0000313" key="9">
    <source>
        <dbReference type="Proteomes" id="UP001447516"/>
    </source>
</evidence>
<accession>A0ABV0AED9</accession>
<evidence type="ECO:0000256" key="4">
    <source>
        <dbReference type="ARBA" id="ARBA00022898"/>
    </source>
</evidence>
<protein>
    <submittedName>
        <fullName evidence="8">Aminotransferase class I/II-fold pyridoxal phosphate-dependent enzyme</fullName>
    </submittedName>
</protein>
<dbReference type="Gene3D" id="3.40.640.10">
    <property type="entry name" value="Type I PLP-dependent aspartate aminotransferase-like (Major domain)"/>
    <property type="match status" value="1"/>
</dbReference>
<keyword evidence="8" id="KW-0032">Aminotransferase</keyword>
<dbReference type="Gene3D" id="3.90.100.10">
    <property type="entry name" value="Orn/Lys/Arg decarboxylase, C-terminal domain"/>
    <property type="match status" value="1"/>
</dbReference>
<name>A0ABV0AED9_9ACTN</name>
<keyword evidence="4" id="KW-0663">Pyridoxal phosphate</keyword>
<evidence type="ECO:0000256" key="1">
    <source>
        <dbReference type="ARBA" id="ARBA00001933"/>
    </source>
</evidence>
<dbReference type="InterPro" id="IPR015424">
    <property type="entry name" value="PyrdxlP-dep_Trfase"/>
</dbReference>
<keyword evidence="8" id="KW-0808">Transferase</keyword>
<comment type="cofactor">
    <cofactor evidence="1">
        <name>pyridoxal 5'-phosphate</name>
        <dbReference type="ChEBI" id="CHEBI:597326"/>
    </cofactor>
</comment>
<dbReference type="InterPro" id="IPR015421">
    <property type="entry name" value="PyrdxlP-dep_Trfase_major"/>
</dbReference>
<comment type="caution">
    <text evidence="8">The sequence shown here is derived from an EMBL/GenBank/DDBJ whole genome shotgun (WGS) entry which is preliminary data.</text>
</comment>
<reference evidence="8 9" key="1">
    <citation type="submission" date="2024-05" db="EMBL/GenBank/DDBJ databases">
        <title>Microbispora sp.ZYX-F-249.</title>
        <authorList>
            <person name="Xie H."/>
        </authorList>
    </citation>
    <scope>NUCLEOTIDE SEQUENCE [LARGE SCALE GENOMIC DNA]</scope>
    <source>
        <strain evidence="8 9">ZYX-F-249</strain>
    </source>
</reference>
<dbReference type="EMBL" id="JBDJAW010000001">
    <property type="protein sequence ID" value="MEN3533725.1"/>
    <property type="molecule type" value="Genomic_DNA"/>
</dbReference>
<dbReference type="Pfam" id="PF03711">
    <property type="entry name" value="OKR_DC_1_C"/>
    <property type="match status" value="1"/>
</dbReference>
<evidence type="ECO:0000256" key="5">
    <source>
        <dbReference type="ARBA" id="ARBA00023239"/>
    </source>
</evidence>
<sequence length="483" mass="52129">MDQSRVPVLEALAAYRRRGDLNFTPPGHKQGRGVDPRVLEVLGKDLFRDDVMVMNGLDDRLQSNGVLEEAQQLMAEAVGAEKAFFSTCGSSLSVKSAMLSVAGPGEKLLVARNSHKSVISALILSGVEPVWVHGDWDGDLHMSYPPTPQAVEAAFEAAPDAKGVIVASPVDYGTCGDLAGINEVCRRYDRTFIVDEAWGAHLPFHEDLPTWGMNAGADLCVTSVHKMGNGLEQSSVFHLQGNRVDPAVLKAREDLLGTTSPSTLIYAALDGWRRQMVERGKDLLDRTLELAESARGEIDKMHGLWVLSKENTGAFDVDPLKIVIDVSELGVDGYHASDWLRERCHVNFSLSDHRRISAEITVADSEETVGVLLDALRTLSSSAADLPPAARIDVPEPGELELDVAMLPRDAFFGQVEIVPTGQAVGRIVAEMVTPYPPGAPALCPGERITKPVLSYLTSGLEGGMNIPDVSDPSLKTLRVVAE</sequence>
<dbReference type="InterPro" id="IPR000310">
    <property type="entry name" value="Orn/Lys/Arg_deCO2ase_major_dom"/>
</dbReference>
<dbReference type="SUPFAM" id="SSF53383">
    <property type="entry name" value="PLP-dependent transferases"/>
    <property type="match status" value="1"/>
</dbReference>